<protein>
    <submittedName>
        <fullName evidence="1">Uncharacterized protein</fullName>
    </submittedName>
</protein>
<evidence type="ECO:0000313" key="1">
    <source>
        <dbReference type="EMBL" id="CNT95704.1"/>
    </source>
</evidence>
<accession>A0A655C412</accession>
<evidence type="ECO:0000313" key="2">
    <source>
        <dbReference type="Proteomes" id="UP000042394"/>
    </source>
</evidence>
<gene>
    <name evidence="1" type="ORF">ERS008207_01443</name>
</gene>
<dbReference type="Proteomes" id="UP000042394">
    <property type="component" value="Unassembled WGS sequence"/>
</dbReference>
<proteinExistence type="predicted"/>
<dbReference type="AlphaFoldDB" id="A0A655C412"/>
<name>A0A655C412_SALET</name>
<reference evidence="1 2" key="1">
    <citation type="submission" date="2015-03" db="EMBL/GenBank/DDBJ databases">
        <authorList>
            <consortium name="Pathogen Informatics"/>
        </authorList>
    </citation>
    <scope>NUCLEOTIDE SEQUENCE [LARGE SCALE GENOMIC DNA]</scope>
    <source>
        <strain evidence="1 2">D4891</strain>
    </source>
</reference>
<organism evidence="1 2">
    <name type="scientific">Salmonella enterica subsp. enterica serovar Bovismorbificans</name>
    <dbReference type="NCBI Taxonomy" id="58097"/>
    <lineage>
        <taxon>Bacteria</taxon>
        <taxon>Pseudomonadati</taxon>
        <taxon>Pseudomonadota</taxon>
        <taxon>Gammaproteobacteria</taxon>
        <taxon>Enterobacterales</taxon>
        <taxon>Enterobacteriaceae</taxon>
        <taxon>Salmonella</taxon>
    </lineage>
</organism>
<dbReference type="EMBL" id="CQPD01000012">
    <property type="protein sequence ID" value="CNT95704.1"/>
    <property type="molecule type" value="Genomic_DNA"/>
</dbReference>
<sequence length="63" mass="7438">MPHGVEQRDIRAVFQRDMHVSDARGFNFARIADDNFRPVAFSVNHMIRHDRVGIRRVIPEDEH</sequence>